<organism evidence="3 4">
    <name type="scientific">Phanerochaete sordida</name>
    <dbReference type="NCBI Taxonomy" id="48140"/>
    <lineage>
        <taxon>Eukaryota</taxon>
        <taxon>Fungi</taxon>
        <taxon>Dikarya</taxon>
        <taxon>Basidiomycota</taxon>
        <taxon>Agaricomycotina</taxon>
        <taxon>Agaricomycetes</taxon>
        <taxon>Polyporales</taxon>
        <taxon>Phanerochaetaceae</taxon>
        <taxon>Phanerochaete</taxon>
    </lineage>
</organism>
<dbReference type="InterPro" id="IPR036514">
    <property type="entry name" value="SGNH_hydro_sf"/>
</dbReference>
<reference evidence="3 4" key="1">
    <citation type="submission" date="2021-08" db="EMBL/GenBank/DDBJ databases">
        <title>Draft Genome Sequence of Phanerochaete sordida strain YK-624.</title>
        <authorList>
            <person name="Mori T."/>
            <person name="Dohra H."/>
            <person name="Suzuki T."/>
            <person name="Kawagishi H."/>
            <person name="Hirai H."/>
        </authorList>
    </citation>
    <scope>NUCLEOTIDE SEQUENCE [LARGE SCALE GENOMIC DNA]</scope>
    <source>
        <strain evidence="3 4">YK-624</strain>
    </source>
</reference>
<dbReference type="Pfam" id="PF13472">
    <property type="entry name" value="Lipase_GDSL_2"/>
    <property type="match status" value="1"/>
</dbReference>
<dbReference type="PANTHER" id="PTHR43784">
    <property type="entry name" value="GDSL-LIKE LIPASE/ACYLHYDROLASE, PUTATIVE (AFU_ORTHOLOGUE AFUA_2G00820)-RELATED"/>
    <property type="match status" value="1"/>
</dbReference>
<evidence type="ECO:0000256" key="1">
    <source>
        <dbReference type="SAM" id="SignalP"/>
    </source>
</evidence>
<dbReference type="SUPFAM" id="SSF52266">
    <property type="entry name" value="SGNH hydrolase"/>
    <property type="match status" value="1"/>
</dbReference>
<dbReference type="EMBL" id="BPQB01000137">
    <property type="protein sequence ID" value="GJF00160.1"/>
    <property type="molecule type" value="Genomic_DNA"/>
</dbReference>
<evidence type="ECO:0000313" key="3">
    <source>
        <dbReference type="EMBL" id="GJF00160.1"/>
    </source>
</evidence>
<dbReference type="InterPro" id="IPR013830">
    <property type="entry name" value="SGNH_hydro"/>
</dbReference>
<comment type="caution">
    <text evidence="3">The sequence shown here is derived from an EMBL/GenBank/DDBJ whole genome shotgun (WGS) entry which is preliminary data.</text>
</comment>
<keyword evidence="3" id="KW-0378">Hydrolase</keyword>
<keyword evidence="4" id="KW-1185">Reference proteome</keyword>
<keyword evidence="1" id="KW-0732">Signal</keyword>
<dbReference type="Gene3D" id="3.40.50.1110">
    <property type="entry name" value="SGNH hydrolase"/>
    <property type="match status" value="1"/>
</dbReference>
<accession>A0A9P3GWB0</accession>
<dbReference type="Proteomes" id="UP000703269">
    <property type="component" value="Unassembled WGS sequence"/>
</dbReference>
<gene>
    <name evidence="3" type="ORF">PsYK624_164390</name>
</gene>
<evidence type="ECO:0000313" key="4">
    <source>
        <dbReference type="Proteomes" id="UP000703269"/>
    </source>
</evidence>
<dbReference type="GO" id="GO:0016787">
    <property type="term" value="F:hydrolase activity"/>
    <property type="evidence" value="ECO:0007669"/>
    <property type="project" value="UniProtKB-KW"/>
</dbReference>
<evidence type="ECO:0000259" key="2">
    <source>
        <dbReference type="Pfam" id="PF13472"/>
    </source>
</evidence>
<dbReference type="PANTHER" id="PTHR43784:SF2">
    <property type="entry name" value="GDSL-LIKE LIPASE_ACYLHYDROLASE, PUTATIVE (AFU_ORTHOLOGUE AFUA_2G00820)-RELATED"/>
    <property type="match status" value="1"/>
</dbReference>
<feature type="chain" id="PRO_5040189737" evidence="1">
    <location>
        <begin position="22"/>
        <end position="426"/>
    </location>
</feature>
<dbReference type="InterPro" id="IPR053140">
    <property type="entry name" value="GDSL_Rv0518-like"/>
</dbReference>
<dbReference type="OrthoDB" id="10071171at2759"/>
<sequence length="426" mass="44970">MVCLRPAHLLALAALLATSHAAAVGPRSLAPLSETWLSSWATMPQLTESTNLPPPPFNESGRVFFNSTLRQTFKISIPGSQFRVRFSNAFGVTNLDITNATVALPAGGTVGVGAIEPATLHTLTFSGSPSFSLPNGAQLVSDPVSLPVAENGVVSVSMFLAGGQETNMITSHPGSRTTTFFTFGDQTRAANITGPDATTAEHWFFISGLEVLTSDKATSAVAIVGDSLTDGRGSTENGNDRWPDQFYDRLRARPHNTIAYLNQAAGGNRILADGLGPNALGRIDRDVLAQTRVSRVIIFEGVNDIGTADATPAAQAAVTAQVIGAFEQIITRVHAAGLPIFGATITPFGSNDPYDDGGLREASRLAVNKWIRTSGAFDAVLDFDAAVRDPKNFTQLDPTIDVGDHLHMTPAGYKRVAAAIPLSLFD</sequence>
<dbReference type="AlphaFoldDB" id="A0A9P3GWB0"/>
<dbReference type="CDD" id="cd01830">
    <property type="entry name" value="XynE_like"/>
    <property type="match status" value="1"/>
</dbReference>
<proteinExistence type="predicted"/>
<feature type="signal peptide" evidence="1">
    <location>
        <begin position="1"/>
        <end position="21"/>
    </location>
</feature>
<name>A0A9P3GWB0_9APHY</name>
<protein>
    <submittedName>
        <fullName evidence="3">SGNH/GDSL hydrolase family protein</fullName>
    </submittedName>
</protein>
<feature type="domain" description="SGNH hydrolase-type esterase" evidence="2">
    <location>
        <begin position="224"/>
        <end position="415"/>
    </location>
</feature>